<dbReference type="Pfam" id="PF00096">
    <property type="entry name" value="zf-C2H2"/>
    <property type="match status" value="1"/>
</dbReference>
<evidence type="ECO:0000256" key="6">
    <source>
        <dbReference type="SAM" id="MobiDB-lite"/>
    </source>
</evidence>
<dbReference type="PANTHER" id="PTHR24408">
    <property type="entry name" value="ZINC FINGER PROTEIN"/>
    <property type="match status" value="1"/>
</dbReference>
<keyword evidence="3 5" id="KW-0863">Zinc-finger</keyword>
<dbReference type="GO" id="GO:0000981">
    <property type="term" value="F:DNA-binding transcription factor activity, RNA polymerase II-specific"/>
    <property type="evidence" value="ECO:0007669"/>
    <property type="project" value="TreeGrafter"/>
</dbReference>
<dbReference type="PANTHER" id="PTHR24408:SF58">
    <property type="entry name" value="TRANSCRIPTION FACTOR (TFIIIA), PUTATIVE (AFU_ORTHOLOGUE AFUA_1G05150)-RELATED"/>
    <property type="match status" value="1"/>
</dbReference>
<keyword evidence="1" id="KW-0479">Metal-binding</keyword>
<evidence type="ECO:0000256" key="3">
    <source>
        <dbReference type="ARBA" id="ARBA00022771"/>
    </source>
</evidence>
<evidence type="ECO:0000256" key="5">
    <source>
        <dbReference type="PROSITE-ProRule" id="PRU00042"/>
    </source>
</evidence>
<feature type="compositionally biased region" description="Low complexity" evidence="6">
    <location>
        <begin position="481"/>
        <end position="498"/>
    </location>
</feature>
<comment type="caution">
    <text evidence="8">The sequence shown here is derived from an EMBL/GenBank/DDBJ whole genome shotgun (WGS) entry which is preliminary data.</text>
</comment>
<dbReference type="GO" id="GO:0005634">
    <property type="term" value="C:nucleus"/>
    <property type="evidence" value="ECO:0007669"/>
    <property type="project" value="TreeGrafter"/>
</dbReference>
<evidence type="ECO:0000313" key="9">
    <source>
        <dbReference type="Proteomes" id="UP001295740"/>
    </source>
</evidence>
<evidence type="ECO:0000256" key="1">
    <source>
        <dbReference type="ARBA" id="ARBA00022723"/>
    </source>
</evidence>
<protein>
    <submittedName>
        <fullName evidence="8">Uu.00g125840.m01.CDS01</fullName>
    </submittedName>
</protein>
<evidence type="ECO:0000256" key="4">
    <source>
        <dbReference type="ARBA" id="ARBA00022833"/>
    </source>
</evidence>
<keyword evidence="4" id="KW-0862">Zinc</keyword>
<dbReference type="Proteomes" id="UP001295740">
    <property type="component" value="Unassembled WGS sequence"/>
</dbReference>
<dbReference type="GO" id="GO:0043565">
    <property type="term" value="F:sequence-specific DNA binding"/>
    <property type="evidence" value="ECO:0007669"/>
    <property type="project" value="TreeGrafter"/>
</dbReference>
<dbReference type="SUPFAM" id="SSF57667">
    <property type="entry name" value="beta-beta-alpha zinc fingers"/>
    <property type="match status" value="1"/>
</dbReference>
<evidence type="ECO:0000313" key="8">
    <source>
        <dbReference type="EMBL" id="CAJ2505190.1"/>
    </source>
</evidence>
<dbReference type="Gene3D" id="3.30.160.60">
    <property type="entry name" value="Classic Zinc Finger"/>
    <property type="match status" value="1"/>
</dbReference>
<feature type="domain" description="C2H2-type" evidence="7">
    <location>
        <begin position="540"/>
        <end position="568"/>
    </location>
</feature>
<evidence type="ECO:0000256" key="2">
    <source>
        <dbReference type="ARBA" id="ARBA00022737"/>
    </source>
</evidence>
<sequence length="590" mass="64934">MDDFPMSPYTFNDPQSFGGFGVGLQYGDQAVDQNFADVFNNELEMKGGDPQSFSEPVPAHHDSTRCCGFRQGLLDECYQSRLYAMALEYYYLEAEDPRPLQTYRCLMSACQKRDFKDPKAMLRHLKHCTLFPQGNFWCPTCGVDESFRTTSKKRCSWDRVRFGQKLQKKVQHYKDFFRGLAGPSEQSTPTATNQGSCPACGSFIPSTDTPVNHSFSDRPGTFCKPELPNSQLVFRLPAELPDMALGELPAMALGEHFIEGDYLQLHPRQQSKETYSLCLPYPELDCSPPTIVVEQAPNLISPSGPSTASPSRNGVHSTDVSPTSSAESSKPTTGIQIQCFQPVGHMGYFGQDQAGLPGQQLTRWNYGSSTASVRPPNDAIYGLSAALPPPSRAQSVSRSERVPSLTINTSQLISNMDTSAWARNVPCYDGSAYDLKEMETPILENYQPMAAASSFDTGAGGTSSAGSSALSGAHNTASFDTSPSKTAISSSSSGLAPSSVLTDPDLQCHFPGCEFTPKGKPENLKSYMRKHLRTHKDIHIQCPECYKTFTRQDNLTHHLRAAHKRRRDSSGSDELPSQQRRKSVASITWV</sequence>
<dbReference type="InterPro" id="IPR013087">
    <property type="entry name" value="Znf_C2H2_type"/>
</dbReference>
<organism evidence="8 9">
    <name type="scientific">Anthostomella pinea</name>
    <dbReference type="NCBI Taxonomy" id="933095"/>
    <lineage>
        <taxon>Eukaryota</taxon>
        <taxon>Fungi</taxon>
        <taxon>Dikarya</taxon>
        <taxon>Ascomycota</taxon>
        <taxon>Pezizomycotina</taxon>
        <taxon>Sordariomycetes</taxon>
        <taxon>Xylariomycetidae</taxon>
        <taxon>Xylariales</taxon>
        <taxon>Xylariaceae</taxon>
        <taxon>Anthostomella</taxon>
    </lineage>
</organism>
<dbReference type="EMBL" id="CAUWAG010000007">
    <property type="protein sequence ID" value="CAJ2505190.1"/>
    <property type="molecule type" value="Genomic_DNA"/>
</dbReference>
<dbReference type="SMART" id="SM00355">
    <property type="entry name" value="ZnF_C2H2"/>
    <property type="match status" value="3"/>
</dbReference>
<name>A0AAI8YHM3_9PEZI</name>
<feature type="compositionally biased region" description="Low complexity" evidence="6">
    <location>
        <begin position="464"/>
        <end position="473"/>
    </location>
</feature>
<dbReference type="InterPro" id="IPR036236">
    <property type="entry name" value="Znf_C2H2_sf"/>
</dbReference>
<evidence type="ECO:0000259" key="7">
    <source>
        <dbReference type="PROSITE" id="PS50157"/>
    </source>
</evidence>
<keyword evidence="2" id="KW-0677">Repeat</keyword>
<keyword evidence="9" id="KW-1185">Reference proteome</keyword>
<feature type="region of interest" description="Disordered" evidence="6">
    <location>
        <begin position="561"/>
        <end position="590"/>
    </location>
</feature>
<feature type="region of interest" description="Disordered" evidence="6">
    <location>
        <begin position="455"/>
        <end position="498"/>
    </location>
</feature>
<dbReference type="PROSITE" id="PS00028">
    <property type="entry name" value="ZINC_FINGER_C2H2_1"/>
    <property type="match status" value="1"/>
</dbReference>
<dbReference type="PROSITE" id="PS50157">
    <property type="entry name" value="ZINC_FINGER_C2H2_2"/>
    <property type="match status" value="1"/>
</dbReference>
<dbReference type="GO" id="GO:0008270">
    <property type="term" value="F:zinc ion binding"/>
    <property type="evidence" value="ECO:0007669"/>
    <property type="project" value="UniProtKB-KW"/>
</dbReference>
<proteinExistence type="predicted"/>
<feature type="region of interest" description="Disordered" evidence="6">
    <location>
        <begin position="296"/>
        <end position="333"/>
    </location>
</feature>
<reference evidence="8" key="1">
    <citation type="submission" date="2023-10" db="EMBL/GenBank/DDBJ databases">
        <authorList>
            <person name="Hackl T."/>
        </authorList>
    </citation>
    <scope>NUCLEOTIDE SEQUENCE</scope>
</reference>
<accession>A0AAI8YHM3</accession>
<feature type="compositionally biased region" description="Polar residues" evidence="6">
    <location>
        <begin position="298"/>
        <end position="333"/>
    </location>
</feature>
<dbReference type="AlphaFoldDB" id="A0AAI8YHM3"/>
<gene>
    <name evidence="8" type="ORF">KHLLAP_LOCUS5658</name>
</gene>